<evidence type="ECO:0000313" key="1">
    <source>
        <dbReference type="EMBL" id="EAW31090.1"/>
    </source>
</evidence>
<reference evidence="1 2" key="1">
    <citation type="journal article" date="2010" name="J. Bacteriol.">
        <title>Genome sequence of the oligotrophic marine Gammaproteobacterium HTCC2143, isolated from the Oregon Coast.</title>
        <authorList>
            <person name="Oh H.M."/>
            <person name="Kang I."/>
            <person name="Ferriera S."/>
            <person name="Giovannoni S.J."/>
            <person name="Cho J.C."/>
        </authorList>
    </citation>
    <scope>NUCLEOTIDE SEQUENCE [LARGE SCALE GENOMIC DNA]</scope>
    <source>
        <strain evidence="1 2">HTCC2143</strain>
    </source>
</reference>
<comment type="caution">
    <text evidence="1">The sequence shown here is derived from an EMBL/GenBank/DDBJ whole genome shotgun (WGS) entry which is preliminary data.</text>
</comment>
<gene>
    <name evidence="1" type="ORF">GP2143_03178</name>
</gene>
<accession>A0YCY7</accession>
<keyword evidence="2" id="KW-1185">Reference proteome</keyword>
<evidence type="ECO:0000313" key="2">
    <source>
        <dbReference type="Proteomes" id="UP000004931"/>
    </source>
</evidence>
<protein>
    <submittedName>
        <fullName evidence="1">Uncharacterized protein</fullName>
    </submittedName>
</protein>
<dbReference type="Proteomes" id="UP000004931">
    <property type="component" value="Unassembled WGS sequence"/>
</dbReference>
<dbReference type="AlphaFoldDB" id="A0YCY7"/>
<dbReference type="EMBL" id="AAVT01000004">
    <property type="protein sequence ID" value="EAW31090.1"/>
    <property type="molecule type" value="Genomic_DNA"/>
</dbReference>
<dbReference type="STRING" id="247633.GP2143_03178"/>
<organism evidence="1 2">
    <name type="scientific">marine gamma proteobacterium HTCC2143</name>
    <dbReference type="NCBI Taxonomy" id="247633"/>
    <lineage>
        <taxon>Bacteria</taxon>
        <taxon>Pseudomonadati</taxon>
        <taxon>Pseudomonadota</taxon>
        <taxon>Gammaproteobacteria</taxon>
        <taxon>Cellvibrionales</taxon>
        <taxon>Spongiibacteraceae</taxon>
        <taxon>BD1-7 clade</taxon>
    </lineage>
</organism>
<name>A0YCY7_9GAMM</name>
<proteinExistence type="predicted"/>
<sequence>MKSHLGSPPLAVSSEQWHTIEKALGAELSSHYRKLISDGVRDVKPYQKVITSEIVGARGGRLYIEVEPRDVKGDRVYFSVASEDIKIDQEIIVDKIEGTSRGRVYFKAGLGVIQGDRFYIEMDLSEVIRSRIHFEVGPDDFLGDREIIIDEKSRGKGDRIYFKVYPENINEDRIYFKAGLGNIKGDQVQFDVSPLDIKGDRVKFKVGPKNINGDRKLMPREIQGIEGDRVHFEVAADNIKEGRIYFEVDPRDIKEDYVYFEADLRQSPRYFDVNLGVVKQALKKKLRGKRMTCQRMVEMFYEPASGDYEQVEMSLFMAVFDRMNDEDKYEKLEVIDAIDKFPDRDFKPHQPSLVMPSLNLIETLIRIRISELGVIPGYQYGDGENTFYCDKSTGEYLAACWEVFGIPRPEGIRYSMEKYITEVLPLDLILELHLAGNKVHQTVTSFTQNYIKNVLPKRKDTKNEKVRRALFWYKIISE</sequence>